<feature type="binding site" evidence="7">
    <location>
        <position position="114"/>
    </location>
    <ligand>
        <name>ATP</name>
        <dbReference type="ChEBI" id="CHEBI:30616"/>
    </ligand>
</feature>
<dbReference type="GO" id="GO:0004775">
    <property type="term" value="F:succinate-CoA ligase (ADP-forming) activity"/>
    <property type="evidence" value="ECO:0007669"/>
    <property type="project" value="UniProtKB-UniRule"/>
</dbReference>
<feature type="binding site" evidence="7">
    <location>
        <begin position="60"/>
        <end position="62"/>
    </location>
    <ligand>
        <name>ATP</name>
        <dbReference type="ChEBI" id="CHEBI:30616"/>
    </ligand>
</feature>
<dbReference type="FunFam" id="3.30.1490.20:FF:000002">
    <property type="entry name" value="Succinate--CoA ligase [ADP-forming] subunit beta"/>
    <property type="match status" value="1"/>
</dbReference>
<dbReference type="InterPro" id="IPR013650">
    <property type="entry name" value="ATP-grasp_succ-CoA_synth-type"/>
</dbReference>
<dbReference type="Gene3D" id="3.30.1490.20">
    <property type="entry name" value="ATP-grasp fold, A domain"/>
    <property type="match status" value="1"/>
</dbReference>
<comment type="catalytic activity">
    <reaction evidence="7">
        <text>succinate + ATP + CoA = succinyl-CoA + ADP + phosphate</text>
        <dbReference type="Rhea" id="RHEA:17661"/>
        <dbReference type="ChEBI" id="CHEBI:30031"/>
        <dbReference type="ChEBI" id="CHEBI:30616"/>
        <dbReference type="ChEBI" id="CHEBI:43474"/>
        <dbReference type="ChEBI" id="CHEBI:57287"/>
        <dbReference type="ChEBI" id="CHEBI:57292"/>
        <dbReference type="ChEBI" id="CHEBI:456216"/>
        <dbReference type="EC" id="6.2.1.5"/>
    </reaction>
</comment>
<keyword evidence="4 7" id="KW-0479">Metal-binding</keyword>
<dbReference type="PROSITE" id="PS50975">
    <property type="entry name" value="ATP_GRASP"/>
    <property type="match status" value="1"/>
</dbReference>
<dbReference type="PANTHER" id="PTHR11815">
    <property type="entry name" value="SUCCINYL-COA SYNTHETASE BETA CHAIN"/>
    <property type="match status" value="1"/>
</dbReference>
<dbReference type="KEGG" id="lfp:Y981_03605"/>
<comment type="similarity">
    <text evidence="1 7">Belongs to the succinate/malate CoA ligase beta subunit family.</text>
</comment>
<dbReference type="SUPFAM" id="SSF52210">
    <property type="entry name" value="Succinyl-CoA synthetase domains"/>
    <property type="match status" value="1"/>
</dbReference>
<dbReference type="InterPro" id="IPR011761">
    <property type="entry name" value="ATP-grasp"/>
</dbReference>
<feature type="domain" description="ATP-grasp" evidence="9">
    <location>
        <begin position="9"/>
        <end position="62"/>
    </location>
</feature>
<keyword evidence="2 7" id="KW-0816">Tricarboxylic acid cycle</keyword>
<feature type="binding site" evidence="7">
    <location>
        <position position="106"/>
    </location>
    <ligand>
        <name>ATP</name>
        <dbReference type="ChEBI" id="CHEBI:30616"/>
    </ligand>
</feature>
<evidence type="ECO:0000313" key="10">
    <source>
        <dbReference type="EMBL" id="AIA30185.1"/>
    </source>
</evidence>
<evidence type="ECO:0000259" key="9">
    <source>
        <dbReference type="PROSITE" id="PS50975"/>
    </source>
</evidence>
<dbReference type="InterPro" id="IPR005811">
    <property type="entry name" value="SUCC_ACL_C"/>
</dbReference>
<dbReference type="FunFam" id="3.30.470.20:FF:000002">
    <property type="entry name" value="Succinate--CoA ligase [ADP-forming] subunit beta"/>
    <property type="match status" value="1"/>
</dbReference>
<dbReference type="Proteomes" id="UP000027059">
    <property type="component" value="Chromosome"/>
</dbReference>
<dbReference type="PROSITE" id="PS01217">
    <property type="entry name" value="SUCCINYL_COA_LIG_3"/>
    <property type="match status" value="1"/>
</dbReference>
<protein>
    <recommendedName>
        <fullName evidence="7">Succinate--CoA ligase [ADP-forming] subunit beta</fullName>
        <ecNumber evidence="7">6.2.1.5</ecNumber>
    </recommendedName>
    <alternativeName>
        <fullName evidence="7">Succinyl-CoA synthetase subunit beta</fullName>
        <shortName evidence="7">SCS-beta</shortName>
    </alternativeName>
</protein>
<name>A0A059XT10_9BACT</name>
<proteinExistence type="inferred from homology"/>
<dbReference type="FunFam" id="3.40.50.261:FF:000001">
    <property type="entry name" value="Succinate--CoA ligase [ADP-forming] subunit beta"/>
    <property type="match status" value="1"/>
</dbReference>
<dbReference type="GO" id="GO:0006099">
    <property type="term" value="P:tricarboxylic acid cycle"/>
    <property type="evidence" value="ECO:0007669"/>
    <property type="project" value="UniProtKB-UniRule"/>
</dbReference>
<dbReference type="EMBL" id="CP007243">
    <property type="protein sequence ID" value="AIA30185.1"/>
    <property type="molecule type" value="Genomic_DNA"/>
</dbReference>
<dbReference type="EC" id="6.2.1.5" evidence="7"/>
<dbReference type="NCBIfam" id="NF001913">
    <property type="entry name" value="PRK00696.1"/>
    <property type="match status" value="1"/>
</dbReference>
<feature type="binding site" evidence="7">
    <location>
        <position position="206"/>
    </location>
    <ligand>
        <name>Mg(2+)</name>
        <dbReference type="ChEBI" id="CHEBI:18420"/>
    </ligand>
</feature>
<comment type="function">
    <text evidence="7">Succinyl-CoA synthetase functions in the citric acid cycle (TCA), coupling the hydrolysis of succinyl-CoA to the synthesis of either ATP or GTP and thus represents the only step of substrate-level phosphorylation in the TCA. The beta subunit provides nucleotide specificity of the enzyme and binds the substrate succinate, while the binding sites for coenzyme A and phosphate are found in the alpha subunit.</text>
</comment>
<evidence type="ECO:0000256" key="6">
    <source>
        <dbReference type="ARBA" id="ARBA00022842"/>
    </source>
</evidence>
<dbReference type="Gene3D" id="3.30.470.20">
    <property type="entry name" value="ATP-grasp fold, B domain"/>
    <property type="match status" value="1"/>
</dbReference>
<comment type="cofactor">
    <cofactor evidence="7">
        <name>Mg(2+)</name>
        <dbReference type="ChEBI" id="CHEBI:18420"/>
    </cofactor>
    <text evidence="7">Binds 1 Mg(2+) ion per subunit.</text>
</comment>
<reference evidence="11" key="1">
    <citation type="submission" date="2014-02" db="EMBL/GenBank/DDBJ databases">
        <title>Complete genome sequence and comparative genomic analysis of the nitrogen-fixing bacterium Leptospirillum ferriphilum YSK.</title>
        <authorList>
            <person name="Guo X."/>
            <person name="Yin H."/>
            <person name="Liang Y."/>
            <person name="Hu Q."/>
            <person name="Ma L."/>
            <person name="Xiao Y."/>
            <person name="Zhang X."/>
            <person name="Qiu G."/>
            <person name="Liu X."/>
        </authorList>
    </citation>
    <scope>NUCLEOTIDE SEQUENCE [LARGE SCALE GENOMIC DNA]</scope>
    <source>
        <strain evidence="11">YSK</strain>
    </source>
</reference>
<dbReference type="InterPro" id="IPR005809">
    <property type="entry name" value="Succ_CoA_ligase-like_bsu"/>
</dbReference>
<keyword evidence="6 7" id="KW-0460">Magnesium</keyword>
<sequence>MNIHEYQAKELFKEFGIPVPNGVLVESVEEARKVVNESPLFRGESRPAVWAVKAQIHAGGRGKAGGVKLARKSEEIPDLVSQILGKTLVTHQTGPEGKKVLKVWIEEGSNIAREFYLGVVVDRTTRRMTLIASTEGGMEIEEVAEKHPEKIFHLALDPLEGYSPYIGRRVSQFLGLPFSTQTQMVNIVRDLLDFFQRRDASMVEINPLVLTREDRLIALDAKVGFDDNAVGRQPAIRGLRDLSEENPLEIEASKYNLNYVKLDGNIACMVNGAGLAMATMDVIALAGGSPANFLDVGGGASKETVEQAFRIILGDPHVKGIFVNIFGGIVRCERIAGGIIAAAQDVKITIPLVVRLQGTNAKEGREMLRSSGLAIQVAEELYEGAEKIVLAVKGDK</sequence>
<dbReference type="GO" id="GO:0042709">
    <property type="term" value="C:succinate-CoA ligase complex"/>
    <property type="evidence" value="ECO:0007669"/>
    <property type="project" value="TreeGrafter"/>
</dbReference>
<dbReference type="OrthoDB" id="9802602at2"/>
<feature type="binding site" evidence="7">
    <location>
        <position position="109"/>
    </location>
    <ligand>
        <name>ATP</name>
        <dbReference type="ChEBI" id="CHEBI:30616"/>
    </ligand>
</feature>
<feature type="binding site" evidence="7">
    <location>
        <position position="53"/>
    </location>
    <ligand>
        <name>ATP</name>
        <dbReference type="ChEBI" id="CHEBI:30616"/>
    </ligand>
</feature>
<dbReference type="GO" id="GO:0000287">
    <property type="term" value="F:magnesium ion binding"/>
    <property type="evidence" value="ECO:0007669"/>
    <property type="project" value="UniProtKB-UniRule"/>
</dbReference>
<evidence type="ECO:0000256" key="1">
    <source>
        <dbReference type="ARBA" id="ARBA00009182"/>
    </source>
</evidence>
<feature type="binding site" evidence="7">
    <location>
        <begin position="328"/>
        <end position="330"/>
    </location>
    <ligand>
        <name>substrate</name>
        <note>ligand shared with subunit alpha</note>
    </ligand>
</feature>
<dbReference type="InterPro" id="IPR016102">
    <property type="entry name" value="Succinyl-CoA_synth-like"/>
</dbReference>
<dbReference type="RefSeq" id="WP_014960568.1">
    <property type="nucleotide sequence ID" value="NZ_CP007243.1"/>
</dbReference>
<dbReference type="InterPro" id="IPR013815">
    <property type="entry name" value="ATP_grasp_subdomain_1"/>
</dbReference>
<evidence type="ECO:0000256" key="2">
    <source>
        <dbReference type="ARBA" id="ARBA00022532"/>
    </source>
</evidence>
<dbReference type="Pfam" id="PF08442">
    <property type="entry name" value="ATP-grasp_2"/>
    <property type="match status" value="1"/>
</dbReference>
<dbReference type="GO" id="GO:0006104">
    <property type="term" value="P:succinyl-CoA metabolic process"/>
    <property type="evidence" value="ECO:0007669"/>
    <property type="project" value="TreeGrafter"/>
</dbReference>
<comment type="subunit">
    <text evidence="7">Heterotetramer of two alpha and two beta subunits.</text>
</comment>
<evidence type="ECO:0000256" key="7">
    <source>
        <dbReference type="HAMAP-Rule" id="MF_00558"/>
    </source>
</evidence>
<dbReference type="GO" id="GO:0004776">
    <property type="term" value="F:succinate-CoA ligase (GDP-forming) activity"/>
    <property type="evidence" value="ECO:0007669"/>
    <property type="project" value="RHEA"/>
</dbReference>
<dbReference type="HAMAP" id="MF_00558">
    <property type="entry name" value="Succ_CoA_beta"/>
    <property type="match status" value="1"/>
</dbReference>
<dbReference type="HOGENOM" id="CLU_037430_0_2_0"/>
<evidence type="ECO:0000256" key="8">
    <source>
        <dbReference type="PROSITE-ProRule" id="PRU00409"/>
    </source>
</evidence>
<keyword evidence="11" id="KW-1185">Reference proteome</keyword>
<evidence type="ECO:0000313" key="11">
    <source>
        <dbReference type="Proteomes" id="UP000027059"/>
    </source>
</evidence>
<feature type="binding site" evidence="7">
    <location>
        <position position="220"/>
    </location>
    <ligand>
        <name>Mg(2+)</name>
        <dbReference type="ChEBI" id="CHEBI:18420"/>
    </ligand>
</feature>
<dbReference type="GO" id="GO:0005524">
    <property type="term" value="F:ATP binding"/>
    <property type="evidence" value="ECO:0007669"/>
    <property type="project" value="UniProtKB-UniRule"/>
</dbReference>
<evidence type="ECO:0000256" key="5">
    <source>
        <dbReference type="ARBA" id="ARBA00022741"/>
    </source>
</evidence>
<dbReference type="UniPathway" id="UPA00223">
    <property type="reaction ID" value="UER00999"/>
</dbReference>
<organism evidence="10 11">
    <name type="scientific">Leptospirillum ferriphilum YSK</name>
    <dbReference type="NCBI Taxonomy" id="1441628"/>
    <lineage>
        <taxon>Bacteria</taxon>
        <taxon>Pseudomonadati</taxon>
        <taxon>Nitrospirota</taxon>
        <taxon>Nitrospiria</taxon>
        <taxon>Nitrospirales</taxon>
        <taxon>Nitrospiraceae</taxon>
        <taxon>Leptospirillum</taxon>
    </lineage>
</organism>
<dbReference type="NCBIfam" id="TIGR01016">
    <property type="entry name" value="sucCoAbeta"/>
    <property type="match status" value="1"/>
</dbReference>
<dbReference type="SUPFAM" id="SSF56059">
    <property type="entry name" value="Glutathione synthetase ATP-binding domain-like"/>
    <property type="match status" value="1"/>
</dbReference>
<gene>
    <name evidence="7 10" type="primary">sucC</name>
    <name evidence="10" type="ORF">Y981_03605</name>
</gene>
<dbReference type="Pfam" id="PF00549">
    <property type="entry name" value="Ligase_CoA"/>
    <property type="match status" value="1"/>
</dbReference>
<dbReference type="PIRSF" id="PIRSF001554">
    <property type="entry name" value="SucCS_beta"/>
    <property type="match status" value="1"/>
</dbReference>
<dbReference type="PANTHER" id="PTHR11815:SF10">
    <property type="entry name" value="SUCCINATE--COA LIGASE [GDP-FORMING] SUBUNIT BETA, MITOCHONDRIAL"/>
    <property type="match status" value="1"/>
</dbReference>
<comment type="pathway">
    <text evidence="7">Carbohydrate metabolism; tricarboxylic acid cycle; succinate from succinyl-CoA (ligase route): step 1/1.</text>
</comment>
<dbReference type="GO" id="GO:0005829">
    <property type="term" value="C:cytosol"/>
    <property type="evidence" value="ECO:0007669"/>
    <property type="project" value="TreeGrafter"/>
</dbReference>
<keyword evidence="3 7" id="KW-0436">Ligase</keyword>
<feature type="binding site" evidence="7">
    <location>
        <position position="271"/>
    </location>
    <ligand>
        <name>substrate</name>
        <note>ligand shared with subunit alpha</note>
    </ligand>
</feature>
<keyword evidence="5 7" id="KW-0547">Nucleotide-binding</keyword>
<accession>A0A059XT10</accession>
<keyword evidence="7 8" id="KW-0067">ATP-binding</keyword>
<reference evidence="10 11" key="2">
    <citation type="journal article" date="2015" name="Biomed. Res. Int.">
        <title>Effects of Arsenite Resistance on the Growth and Functional Gene Expression of Leptospirillum ferriphilum and Acidithiobacillus thiooxidans in Pure Culture and Coculture.</title>
        <authorList>
            <person name="Jiang H."/>
            <person name="Liang Y."/>
            <person name="Yin H."/>
            <person name="Xiao Y."/>
            <person name="Guo X."/>
            <person name="Xu Y."/>
            <person name="Hu Q."/>
            <person name="Liu H."/>
            <person name="Liu X."/>
        </authorList>
    </citation>
    <scope>NUCLEOTIDE SEQUENCE [LARGE SCALE GENOMIC DNA]</scope>
    <source>
        <strain evidence="10 11">YSK</strain>
    </source>
</reference>
<evidence type="ECO:0000256" key="3">
    <source>
        <dbReference type="ARBA" id="ARBA00022598"/>
    </source>
</evidence>
<dbReference type="InterPro" id="IPR017866">
    <property type="entry name" value="Succ-CoA_synthase_bsu_CS"/>
</dbReference>
<evidence type="ECO:0000256" key="4">
    <source>
        <dbReference type="ARBA" id="ARBA00022723"/>
    </source>
</evidence>
<dbReference type="AlphaFoldDB" id="A0A059XT10"/>
<comment type="catalytic activity">
    <reaction evidence="7">
        <text>GTP + succinate + CoA = succinyl-CoA + GDP + phosphate</text>
        <dbReference type="Rhea" id="RHEA:22120"/>
        <dbReference type="ChEBI" id="CHEBI:30031"/>
        <dbReference type="ChEBI" id="CHEBI:37565"/>
        <dbReference type="ChEBI" id="CHEBI:43474"/>
        <dbReference type="ChEBI" id="CHEBI:57287"/>
        <dbReference type="ChEBI" id="CHEBI:57292"/>
        <dbReference type="ChEBI" id="CHEBI:58189"/>
    </reaction>
</comment>
<dbReference type="Gene3D" id="3.40.50.261">
    <property type="entry name" value="Succinyl-CoA synthetase domains"/>
    <property type="match status" value="1"/>
</dbReference>